<feature type="region of interest" description="Disordered" evidence="1">
    <location>
        <begin position="172"/>
        <end position="192"/>
    </location>
</feature>
<reference evidence="2" key="1">
    <citation type="journal article" date="2023" name="Mol. Phylogenet. Evol.">
        <title>Genome-scale phylogeny and comparative genomics of the fungal order Sordariales.</title>
        <authorList>
            <person name="Hensen N."/>
            <person name="Bonometti L."/>
            <person name="Westerberg I."/>
            <person name="Brannstrom I.O."/>
            <person name="Guillou S."/>
            <person name="Cros-Aarteil S."/>
            <person name="Calhoun S."/>
            <person name="Haridas S."/>
            <person name="Kuo A."/>
            <person name="Mondo S."/>
            <person name="Pangilinan J."/>
            <person name="Riley R."/>
            <person name="LaButti K."/>
            <person name="Andreopoulos B."/>
            <person name="Lipzen A."/>
            <person name="Chen C."/>
            <person name="Yan M."/>
            <person name="Daum C."/>
            <person name="Ng V."/>
            <person name="Clum A."/>
            <person name="Steindorff A."/>
            <person name="Ohm R.A."/>
            <person name="Martin F."/>
            <person name="Silar P."/>
            <person name="Natvig D.O."/>
            <person name="Lalanne C."/>
            <person name="Gautier V."/>
            <person name="Ament-Velasquez S.L."/>
            <person name="Kruys A."/>
            <person name="Hutchinson M.I."/>
            <person name="Powell A.J."/>
            <person name="Barry K."/>
            <person name="Miller A.N."/>
            <person name="Grigoriev I.V."/>
            <person name="Debuchy R."/>
            <person name="Gladieux P."/>
            <person name="Hiltunen Thoren M."/>
            <person name="Johannesson H."/>
        </authorList>
    </citation>
    <scope>NUCLEOTIDE SEQUENCE</scope>
    <source>
        <strain evidence="2">CBS 232.78</strain>
    </source>
</reference>
<dbReference type="AlphaFoldDB" id="A0AAE0K9Q6"/>
<reference evidence="2" key="2">
    <citation type="submission" date="2023-06" db="EMBL/GenBank/DDBJ databases">
        <authorList>
            <consortium name="Lawrence Berkeley National Laboratory"/>
            <person name="Haridas S."/>
            <person name="Hensen N."/>
            <person name="Bonometti L."/>
            <person name="Westerberg I."/>
            <person name="Brannstrom I.O."/>
            <person name="Guillou S."/>
            <person name="Cros-Aarteil S."/>
            <person name="Calhoun S."/>
            <person name="Kuo A."/>
            <person name="Mondo S."/>
            <person name="Pangilinan J."/>
            <person name="Riley R."/>
            <person name="LaButti K."/>
            <person name="Andreopoulos B."/>
            <person name="Lipzen A."/>
            <person name="Chen C."/>
            <person name="Yanf M."/>
            <person name="Daum C."/>
            <person name="Ng V."/>
            <person name="Clum A."/>
            <person name="Steindorff A."/>
            <person name="Ohm R."/>
            <person name="Martin F."/>
            <person name="Silar P."/>
            <person name="Natvig D."/>
            <person name="Lalanne C."/>
            <person name="Gautier V."/>
            <person name="Ament-velasquez S.L."/>
            <person name="Kruys A."/>
            <person name="Hutchinson M.I."/>
            <person name="Powell A.J."/>
            <person name="Barry K."/>
            <person name="Miller A.N."/>
            <person name="Grigoriev I.V."/>
            <person name="Debuchy R."/>
            <person name="Gladieux P."/>
            <person name="Thoren M.H."/>
            <person name="Johannesson H."/>
        </authorList>
    </citation>
    <scope>NUCLEOTIDE SEQUENCE</scope>
    <source>
        <strain evidence="2">CBS 232.78</strain>
    </source>
</reference>
<protein>
    <submittedName>
        <fullName evidence="2">Alcohol acetyltransferase</fullName>
    </submittedName>
</protein>
<dbReference type="PANTHER" id="PTHR28037:SF1">
    <property type="entry name" value="ALCOHOL O-ACETYLTRANSFERASE 1-RELATED"/>
    <property type="match status" value="1"/>
</dbReference>
<feature type="compositionally biased region" description="Polar residues" evidence="1">
    <location>
        <begin position="172"/>
        <end position="183"/>
    </location>
</feature>
<gene>
    <name evidence="2" type="ORF">B0H63DRAFT_440034</name>
</gene>
<comment type="caution">
    <text evidence="2">The sequence shown here is derived from an EMBL/GenBank/DDBJ whole genome shotgun (WGS) entry which is preliminary data.</text>
</comment>
<dbReference type="Proteomes" id="UP001285441">
    <property type="component" value="Unassembled WGS sequence"/>
</dbReference>
<dbReference type="InterPro" id="IPR052058">
    <property type="entry name" value="Alcohol_O-acetyltransferase"/>
</dbReference>
<name>A0AAE0K9Q6_9PEZI</name>
<keyword evidence="3" id="KW-1185">Reference proteome</keyword>
<dbReference type="GO" id="GO:0008080">
    <property type="term" value="F:N-acetyltransferase activity"/>
    <property type="evidence" value="ECO:0007669"/>
    <property type="project" value="TreeGrafter"/>
</dbReference>
<evidence type="ECO:0000313" key="3">
    <source>
        <dbReference type="Proteomes" id="UP001285441"/>
    </source>
</evidence>
<dbReference type="EMBL" id="JAULSW010000008">
    <property type="protein sequence ID" value="KAK3372738.1"/>
    <property type="molecule type" value="Genomic_DNA"/>
</dbReference>
<proteinExistence type="predicted"/>
<dbReference type="InterPro" id="IPR010828">
    <property type="entry name" value="Atf2/Sli1-like"/>
</dbReference>
<evidence type="ECO:0000313" key="2">
    <source>
        <dbReference type="EMBL" id="KAK3372738.1"/>
    </source>
</evidence>
<organism evidence="2 3">
    <name type="scientific">Podospora didyma</name>
    <dbReference type="NCBI Taxonomy" id="330526"/>
    <lineage>
        <taxon>Eukaryota</taxon>
        <taxon>Fungi</taxon>
        <taxon>Dikarya</taxon>
        <taxon>Ascomycota</taxon>
        <taxon>Pezizomycotina</taxon>
        <taxon>Sordariomycetes</taxon>
        <taxon>Sordariomycetidae</taxon>
        <taxon>Sordariales</taxon>
        <taxon>Podosporaceae</taxon>
        <taxon>Podospora</taxon>
    </lineage>
</organism>
<accession>A0AAE0K9Q6</accession>
<dbReference type="PANTHER" id="PTHR28037">
    <property type="entry name" value="ALCOHOL O-ACETYLTRANSFERASE 1-RELATED"/>
    <property type="match status" value="1"/>
</dbReference>
<evidence type="ECO:0000256" key="1">
    <source>
        <dbReference type="SAM" id="MobiDB-lite"/>
    </source>
</evidence>
<sequence length="483" mass="52939">MDEKKPFLRFASPNERRTISRENLGYYHAVIVGAVYGFASGVNVKSPQSYFSPIRRCIEEHPFLSALVADRHTDKAFYQRIRTINIEEHITILDPVSEDSWDAAQYVLRSNLDCPFSHDVPPWRVVVLPFVSSLSQPSSSRCFVAFAYSHTILDGPSGVAFHRTFLSAMRTSGTDDNVSPNSSRIITTPDRPLPPPFDTPEKLCISWGFLLGPLIAALLPTFLANWLGLKAQASTIDTGTWTGSPGFFDPTTSHSKIIVREIEAPLIENAVRAARTHGAKLTATMDQVVARALSKQFSSDPKITNFVSGTPINLRQAAGVAANEMGEFASGVFSAHPCIGPSTSLSDDEWNAARSHTEKLADASSRLWDQPIGLLRYLPSIRKWMAAKPGQQRDSSFELSNVGAFHDEGEDSDKAKARIEQMVFAQPGMVVGSPICVNVASVKGGSLVYTVTWANGALGIPEADEERFIGALCDSIRDDFERF</sequence>
<dbReference type="Pfam" id="PF07247">
    <property type="entry name" value="AATase"/>
    <property type="match status" value="1"/>
</dbReference>